<comment type="caution">
    <text evidence="1">The sequence shown here is derived from an EMBL/GenBank/DDBJ whole genome shotgun (WGS) entry which is preliminary data.</text>
</comment>
<sequence>MKILDTETGIVVEVPERYTCADHQDGGEFMWTEGNYSCDCNRALIHFRAQDLSAPNYLPCGDTRFHLLDVPWEKKDD</sequence>
<proteinExistence type="predicted"/>
<reference evidence="1" key="1">
    <citation type="journal article" date="2015" name="Nature">
        <title>Complex archaea that bridge the gap between prokaryotes and eukaryotes.</title>
        <authorList>
            <person name="Spang A."/>
            <person name="Saw J.H."/>
            <person name="Jorgensen S.L."/>
            <person name="Zaremba-Niedzwiedzka K."/>
            <person name="Martijn J."/>
            <person name="Lind A.E."/>
            <person name="van Eijk R."/>
            <person name="Schleper C."/>
            <person name="Guy L."/>
            <person name="Ettema T.J."/>
        </authorList>
    </citation>
    <scope>NUCLEOTIDE SEQUENCE</scope>
</reference>
<name>A0A0F9LJ45_9ZZZZ</name>
<evidence type="ECO:0000313" key="1">
    <source>
        <dbReference type="EMBL" id="KKM93413.1"/>
    </source>
</evidence>
<dbReference type="EMBL" id="LAZR01006267">
    <property type="protein sequence ID" value="KKM93413.1"/>
    <property type="molecule type" value="Genomic_DNA"/>
</dbReference>
<protein>
    <submittedName>
        <fullName evidence="1">Uncharacterized protein</fullName>
    </submittedName>
</protein>
<organism evidence="1">
    <name type="scientific">marine sediment metagenome</name>
    <dbReference type="NCBI Taxonomy" id="412755"/>
    <lineage>
        <taxon>unclassified sequences</taxon>
        <taxon>metagenomes</taxon>
        <taxon>ecological metagenomes</taxon>
    </lineage>
</organism>
<dbReference type="AlphaFoldDB" id="A0A0F9LJ45"/>
<gene>
    <name evidence="1" type="ORF">LCGC14_1208700</name>
</gene>
<accession>A0A0F9LJ45</accession>